<evidence type="ECO:0000313" key="2">
    <source>
        <dbReference type="EMBL" id="UPW01783.1"/>
    </source>
</evidence>
<keyword evidence="3" id="KW-1185">Reference proteome</keyword>
<reference evidence="2" key="1">
    <citation type="submission" date="2022-04" db="EMBL/GenBank/DDBJ databases">
        <title>Diverse halophilic archaea isolated from saline environments.</title>
        <authorList>
            <person name="Cui H.-L."/>
        </authorList>
    </citation>
    <scope>NUCLEOTIDE SEQUENCE</scope>
    <source>
        <strain evidence="2">XZYJT40</strain>
    </source>
</reference>
<proteinExistence type="predicted"/>
<dbReference type="RefSeq" id="WP_248656173.1">
    <property type="nucleotide sequence ID" value="NZ_CP096658.1"/>
</dbReference>
<gene>
    <name evidence="2" type="ORF">M0R88_06695</name>
</gene>
<protein>
    <submittedName>
        <fullName evidence="2">Uncharacterized protein</fullName>
    </submittedName>
</protein>
<dbReference type="GeneID" id="72189528"/>
<accession>A0A8U0IKZ4</accession>
<organism evidence="2 3">
    <name type="scientific">Halorussus gelatinilyticus</name>
    <dbReference type="NCBI Taxonomy" id="2937524"/>
    <lineage>
        <taxon>Archaea</taxon>
        <taxon>Methanobacteriati</taxon>
        <taxon>Methanobacteriota</taxon>
        <taxon>Stenosarchaea group</taxon>
        <taxon>Halobacteria</taxon>
        <taxon>Halobacteriales</taxon>
        <taxon>Haladaptataceae</taxon>
        <taxon>Halorussus</taxon>
    </lineage>
</organism>
<feature type="region of interest" description="Disordered" evidence="1">
    <location>
        <begin position="81"/>
        <end position="101"/>
    </location>
</feature>
<dbReference type="KEGG" id="haxz:M0R88_06695"/>
<sequence length="101" mass="11418">MRYERPSTDDDTGSVDSLYGESNYETADGPDERTLYGEPCHETGSDYDEQTLYGEPQHETRDEDRDLPDLDLLFARLRVETSTGPTVLPARSDTPRATTEQ</sequence>
<feature type="region of interest" description="Disordered" evidence="1">
    <location>
        <begin position="1"/>
        <end position="67"/>
    </location>
</feature>
<dbReference type="AlphaFoldDB" id="A0A8U0IKZ4"/>
<evidence type="ECO:0000313" key="3">
    <source>
        <dbReference type="Proteomes" id="UP000830434"/>
    </source>
</evidence>
<dbReference type="EMBL" id="CP096658">
    <property type="protein sequence ID" value="UPW01783.1"/>
    <property type="molecule type" value="Genomic_DNA"/>
</dbReference>
<name>A0A8U0IKZ4_9EURY</name>
<feature type="compositionally biased region" description="Basic and acidic residues" evidence="1">
    <location>
        <begin position="56"/>
        <end position="67"/>
    </location>
</feature>
<dbReference type="Proteomes" id="UP000830434">
    <property type="component" value="Chromosome"/>
</dbReference>
<feature type="compositionally biased region" description="Basic and acidic residues" evidence="1">
    <location>
        <begin position="30"/>
        <end position="44"/>
    </location>
</feature>
<evidence type="ECO:0000256" key="1">
    <source>
        <dbReference type="SAM" id="MobiDB-lite"/>
    </source>
</evidence>